<keyword evidence="1" id="KW-0812">Transmembrane</keyword>
<accession>A0ABV4XR22</accession>
<evidence type="ECO:0000259" key="2">
    <source>
        <dbReference type="Pfam" id="PF13473"/>
    </source>
</evidence>
<protein>
    <submittedName>
        <fullName evidence="3">Cupredoxin domain-containing protein</fullName>
    </submittedName>
</protein>
<dbReference type="Proteomes" id="UP001576784">
    <property type="component" value="Unassembled WGS sequence"/>
</dbReference>
<dbReference type="InterPro" id="IPR028096">
    <property type="entry name" value="EfeO_Cupredoxin"/>
</dbReference>
<dbReference type="EMBL" id="JBHFNR010000083">
    <property type="protein sequence ID" value="MFB2893733.1"/>
    <property type="molecule type" value="Genomic_DNA"/>
</dbReference>
<keyword evidence="4" id="KW-1185">Reference proteome</keyword>
<keyword evidence="1" id="KW-1133">Transmembrane helix</keyword>
<gene>
    <name evidence="3" type="ORF">ACE1CI_12545</name>
</gene>
<dbReference type="InterPro" id="IPR008972">
    <property type="entry name" value="Cupredoxin"/>
</dbReference>
<feature type="transmembrane region" description="Helical" evidence="1">
    <location>
        <begin position="50"/>
        <end position="72"/>
    </location>
</feature>
<dbReference type="SUPFAM" id="SSF49503">
    <property type="entry name" value="Cupredoxins"/>
    <property type="match status" value="1"/>
</dbReference>
<comment type="caution">
    <text evidence="3">The sequence shown here is derived from an EMBL/GenBank/DDBJ whole genome shotgun (WGS) entry which is preliminary data.</text>
</comment>
<name>A0ABV4XR22_9CYAN</name>
<dbReference type="RefSeq" id="WP_413263390.1">
    <property type="nucleotide sequence ID" value="NZ_JBHFNR010000083.1"/>
</dbReference>
<proteinExistence type="predicted"/>
<dbReference type="Gene3D" id="2.60.40.420">
    <property type="entry name" value="Cupredoxins - blue copper proteins"/>
    <property type="match status" value="1"/>
</dbReference>
<sequence>MLSKKVIFSNVVALGFLLGISSGVAATQMPMEMTHSITEKNVQFRKINQPLGLKLGVTLGGLCLIGLELWWFMFSKSKARKAEATQGIQEMTITVDGGYEPSRVVVQAGQPVRLNFFRRDPSSCLEKVLIPDFQIAQDLDLNHVTPIEFTPKKPGQYPFTCGMNMFRGVLEVQPVGTSQKS</sequence>
<keyword evidence="1" id="KW-0472">Membrane</keyword>
<evidence type="ECO:0000256" key="1">
    <source>
        <dbReference type="SAM" id="Phobius"/>
    </source>
</evidence>
<evidence type="ECO:0000313" key="3">
    <source>
        <dbReference type="EMBL" id="MFB2893733.1"/>
    </source>
</evidence>
<feature type="domain" description="EfeO-type cupredoxin-like" evidence="2">
    <location>
        <begin position="69"/>
        <end position="170"/>
    </location>
</feature>
<reference evidence="3 4" key="1">
    <citation type="submission" date="2024-09" db="EMBL/GenBank/DDBJ databases">
        <title>Floridaenema gen nov. (Aerosakkonemataceae, Aerosakkonematales ord. nov., Cyanobacteria) from benthic tropical and subtropical fresh waters, with the description of four new species.</title>
        <authorList>
            <person name="Moretto J.A."/>
            <person name="Berthold D.E."/>
            <person name="Lefler F.W."/>
            <person name="Huang I.-S."/>
            <person name="Laughinghouse H. IV."/>
        </authorList>
    </citation>
    <scope>NUCLEOTIDE SEQUENCE [LARGE SCALE GENOMIC DNA]</scope>
    <source>
        <strain evidence="3 4">BLCC-F50</strain>
    </source>
</reference>
<dbReference type="Pfam" id="PF13473">
    <property type="entry name" value="Cupredoxin_1"/>
    <property type="match status" value="1"/>
</dbReference>
<evidence type="ECO:0000313" key="4">
    <source>
        <dbReference type="Proteomes" id="UP001576784"/>
    </source>
</evidence>
<organism evidence="3 4">
    <name type="scientific">Floridaenema flaviceps BLCC-F50</name>
    <dbReference type="NCBI Taxonomy" id="3153642"/>
    <lineage>
        <taxon>Bacteria</taxon>
        <taxon>Bacillati</taxon>
        <taxon>Cyanobacteriota</taxon>
        <taxon>Cyanophyceae</taxon>
        <taxon>Oscillatoriophycideae</taxon>
        <taxon>Aerosakkonematales</taxon>
        <taxon>Aerosakkonemataceae</taxon>
        <taxon>Floridanema</taxon>
        <taxon>Floridanema flaviceps</taxon>
    </lineage>
</organism>